<evidence type="ECO:0000256" key="1">
    <source>
        <dbReference type="SAM" id="Phobius"/>
    </source>
</evidence>
<dbReference type="EMBL" id="JAHHHV010000039">
    <property type="protein sequence ID" value="MBW4465330.1"/>
    <property type="molecule type" value="Genomic_DNA"/>
</dbReference>
<comment type="caution">
    <text evidence="2">The sequence shown here is derived from an EMBL/GenBank/DDBJ whole genome shotgun (WGS) entry which is preliminary data.</text>
</comment>
<organism evidence="2 3">
    <name type="scientific">Pegethrix bostrychoides GSE-TBD4-15B</name>
    <dbReference type="NCBI Taxonomy" id="2839662"/>
    <lineage>
        <taxon>Bacteria</taxon>
        <taxon>Bacillati</taxon>
        <taxon>Cyanobacteriota</taxon>
        <taxon>Cyanophyceae</taxon>
        <taxon>Oculatellales</taxon>
        <taxon>Oculatellaceae</taxon>
        <taxon>Pegethrix</taxon>
    </lineage>
</organism>
<proteinExistence type="predicted"/>
<gene>
    <name evidence="2" type="ORF">KME07_07810</name>
</gene>
<keyword evidence="1" id="KW-1133">Transmembrane helix</keyword>
<sequence length="109" mass="11909">MTAEILLEIEGEGAVVATEALFDRPELVGRWETTGEDERDGGLATVGVIVGIVGGVMAIAEQIRKWYQEYRAKPGKKLDKVLIITPHGRLLLEDATIEQIAKVLEPLAK</sequence>
<feature type="transmembrane region" description="Helical" evidence="1">
    <location>
        <begin position="41"/>
        <end position="60"/>
    </location>
</feature>
<name>A0A951U471_9CYAN</name>
<keyword evidence="1" id="KW-0812">Transmembrane</keyword>
<protein>
    <submittedName>
        <fullName evidence="2">Uncharacterized protein</fullName>
    </submittedName>
</protein>
<dbReference type="Proteomes" id="UP000707356">
    <property type="component" value="Unassembled WGS sequence"/>
</dbReference>
<reference evidence="2" key="2">
    <citation type="journal article" date="2022" name="Microbiol. Resour. Announc.">
        <title>Metagenome Sequencing to Explore Phylogenomics of Terrestrial Cyanobacteria.</title>
        <authorList>
            <person name="Ward R.D."/>
            <person name="Stajich J.E."/>
            <person name="Johansen J.R."/>
            <person name="Huntemann M."/>
            <person name="Clum A."/>
            <person name="Foster B."/>
            <person name="Foster B."/>
            <person name="Roux S."/>
            <person name="Palaniappan K."/>
            <person name="Varghese N."/>
            <person name="Mukherjee S."/>
            <person name="Reddy T.B.K."/>
            <person name="Daum C."/>
            <person name="Copeland A."/>
            <person name="Chen I.A."/>
            <person name="Ivanova N.N."/>
            <person name="Kyrpides N.C."/>
            <person name="Shapiro N."/>
            <person name="Eloe-Fadrosh E.A."/>
            <person name="Pietrasiak N."/>
        </authorList>
    </citation>
    <scope>NUCLEOTIDE SEQUENCE</scope>
    <source>
        <strain evidence="2">GSE-TBD4-15B</strain>
    </source>
</reference>
<dbReference type="AlphaFoldDB" id="A0A951U471"/>
<accession>A0A951U471</accession>
<evidence type="ECO:0000313" key="2">
    <source>
        <dbReference type="EMBL" id="MBW4465330.1"/>
    </source>
</evidence>
<evidence type="ECO:0000313" key="3">
    <source>
        <dbReference type="Proteomes" id="UP000707356"/>
    </source>
</evidence>
<keyword evidence="1" id="KW-0472">Membrane</keyword>
<reference evidence="2" key="1">
    <citation type="submission" date="2021-05" db="EMBL/GenBank/DDBJ databases">
        <authorList>
            <person name="Pietrasiak N."/>
            <person name="Ward R."/>
            <person name="Stajich J.E."/>
            <person name="Kurbessoian T."/>
        </authorList>
    </citation>
    <scope>NUCLEOTIDE SEQUENCE</scope>
    <source>
        <strain evidence="2">GSE-TBD4-15B</strain>
    </source>
</reference>